<sequence length="147" mass="17743">METENWFKLKKYPHIGYHITKLDYNWVKEYISNPRKIQTHSFLPYIHKCIKQRKFRADPARTDKTPTKKRFRKKGGKERHIHFASHLDSLIFSYYNNLLSTAYEEFIKQKNFNDSVVAYRKIPIYPGSQNNKCNIEFAKSTFDFIKK</sequence>
<evidence type="ECO:0000313" key="2">
    <source>
        <dbReference type="Proteomes" id="UP000445309"/>
    </source>
</evidence>
<dbReference type="Proteomes" id="UP000445309">
    <property type="component" value="Unassembled WGS sequence"/>
</dbReference>
<protein>
    <submittedName>
        <fullName evidence="1">Uncharacterized protein</fullName>
    </submittedName>
</protein>
<proteinExistence type="predicted"/>
<gene>
    <name evidence="1" type="ORF">CHRY9393_03465</name>
</gene>
<organism evidence="1 2">
    <name type="scientific">Chryseobacterium fistulae</name>
    <dbReference type="NCBI Taxonomy" id="2675058"/>
    <lineage>
        <taxon>Bacteria</taxon>
        <taxon>Pseudomonadati</taxon>
        <taxon>Bacteroidota</taxon>
        <taxon>Flavobacteriia</taxon>
        <taxon>Flavobacteriales</taxon>
        <taxon>Weeksellaceae</taxon>
        <taxon>Chryseobacterium group</taxon>
        <taxon>Chryseobacterium</taxon>
    </lineage>
</organism>
<name>A0A6N4XTA8_9FLAO</name>
<dbReference type="AlphaFoldDB" id="A0A6N4XTA8"/>
<evidence type="ECO:0000313" key="1">
    <source>
        <dbReference type="EMBL" id="CAA7393142.1"/>
    </source>
</evidence>
<dbReference type="EMBL" id="CACVBY010000151">
    <property type="protein sequence ID" value="CAA7393142.1"/>
    <property type="molecule type" value="Genomic_DNA"/>
</dbReference>
<reference evidence="1 2" key="1">
    <citation type="submission" date="2020-01" db="EMBL/GenBank/DDBJ databases">
        <authorList>
            <person name="Rodrigo-Torres L."/>
            <person name="Arahal R. D."/>
            <person name="Lucena T."/>
        </authorList>
    </citation>
    <scope>NUCLEOTIDE SEQUENCE [LARGE SCALE GENOMIC DNA]</scope>
    <source>
        <strain evidence="1 2">CECT 9393</strain>
    </source>
</reference>
<dbReference type="RefSeq" id="WP_162074371.1">
    <property type="nucleotide sequence ID" value="NZ_CACVBY010000151.1"/>
</dbReference>
<keyword evidence="2" id="KW-1185">Reference proteome</keyword>
<accession>A0A6N4XTA8</accession>